<dbReference type="Proteomes" id="UP000265520">
    <property type="component" value="Unassembled WGS sequence"/>
</dbReference>
<name>A0A392R941_9FABA</name>
<dbReference type="InterPro" id="IPR021109">
    <property type="entry name" value="Peptidase_aspartic_dom_sf"/>
</dbReference>
<proteinExistence type="predicted"/>
<protein>
    <submittedName>
        <fullName evidence="1">Uncharacterized protein</fullName>
    </submittedName>
</protein>
<dbReference type="Pfam" id="PF08284">
    <property type="entry name" value="RVP_2"/>
    <property type="match status" value="1"/>
</dbReference>
<feature type="non-terminal residue" evidence="1">
    <location>
        <position position="135"/>
    </location>
</feature>
<dbReference type="CDD" id="cd00303">
    <property type="entry name" value="retropepsin_like"/>
    <property type="match status" value="1"/>
</dbReference>
<comment type="caution">
    <text evidence="1">The sequence shown here is derived from an EMBL/GenBank/DDBJ whole genome shotgun (WGS) entry which is preliminary data.</text>
</comment>
<dbReference type="AlphaFoldDB" id="A0A392R941"/>
<reference evidence="1 2" key="1">
    <citation type="journal article" date="2018" name="Front. Plant Sci.">
        <title>Red Clover (Trifolium pratense) and Zigzag Clover (T. medium) - A Picture of Genomic Similarities and Differences.</title>
        <authorList>
            <person name="Dluhosova J."/>
            <person name="Istvanek J."/>
            <person name="Nedelnik J."/>
            <person name="Repkova J."/>
        </authorList>
    </citation>
    <scope>NUCLEOTIDE SEQUENCE [LARGE SCALE GENOMIC DNA]</scope>
    <source>
        <strain evidence="2">cv. 10/8</strain>
        <tissue evidence="1">Leaf</tissue>
    </source>
</reference>
<evidence type="ECO:0000313" key="2">
    <source>
        <dbReference type="Proteomes" id="UP000265520"/>
    </source>
</evidence>
<dbReference type="EMBL" id="LXQA010192620">
    <property type="protein sequence ID" value="MCI32085.1"/>
    <property type="molecule type" value="Genomic_DNA"/>
</dbReference>
<dbReference type="Gene3D" id="2.40.70.10">
    <property type="entry name" value="Acid Proteases"/>
    <property type="match status" value="1"/>
</dbReference>
<dbReference type="SUPFAM" id="SSF50630">
    <property type="entry name" value="Acid proteases"/>
    <property type="match status" value="1"/>
</dbReference>
<sequence length="135" mass="14704">MVLELDDDDIPADEPNIEPTMVESESLQAFENAQLSLQALSGISNYHTMRVTGLHDKKLLHILLDSGSTHNFLDLEVAKSLGCQLEAISPLSVTGGGGHQLEAAFICRGFKWNLQQAQFTADVIVLPLVCCDLIL</sequence>
<accession>A0A392R941</accession>
<evidence type="ECO:0000313" key="1">
    <source>
        <dbReference type="EMBL" id="MCI32085.1"/>
    </source>
</evidence>
<organism evidence="1 2">
    <name type="scientific">Trifolium medium</name>
    <dbReference type="NCBI Taxonomy" id="97028"/>
    <lineage>
        <taxon>Eukaryota</taxon>
        <taxon>Viridiplantae</taxon>
        <taxon>Streptophyta</taxon>
        <taxon>Embryophyta</taxon>
        <taxon>Tracheophyta</taxon>
        <taxon>Spermatophyta</taxon>
        <taxon>Magnoliopsida</taxon>
        <taxon>eudicotyledons</taxon>
        <taxon>Gunneridae</taxon>
        <taxon>Pentapetalae</taxon>
        <taxon>rosids</taxon>
        <taxon>fabids</taxon>
        <taxon>Fabales</taxon>
        <taxon>Fabaceae</taxon>
        <taxon>Papilionoideae</taxon>
        <taxon>50 kb inversion clade</taxon>
        <taxon>NPAAA clade</taxon>
        <taxon>Hologalegina</taxon>
        <taxon>IRL clade</taxon>
        <taxon>Trifolieae</taxon>
        <taxon>Trifolium</taxon>
    </lineage>
</organism>
<keyword evidence="2" id="KW-1185">Reference proteome</keyword>